<accession>A0ABY4WMW3</accession>
<dbReference type="RefSeq" id="WP_251874496.1">
    <property type="nucleotide sequence ID" value="NZ_CP098755.1"/>
</dbReference>
<dbReference type="PANTHER" id="PTHR43297">
    <property type="entry name" value="OLIGOPEPTIDE TRANSPORT ATP-BINDING PROTEIN APPD"/>
    <property type="match status" value="1"/>
</dbReference>
<dbReference type="InterPro" id="IPR017871">
    <property type="entry name" value="ABC_transporter-like_CS"/>
</dbReference>
<keyword evidence="5" id="KW-0547">Nucleotide-binding</keyword>
<sequence>MKLLQIENLRTTFQIEAGQVQAVRGISFHVNKGESVGIVGESGSGKSVSMLSIMRLLPENAKIEAERLTFDGMEVMEMDHKQMRRLHGNDIGMIFQDPMTSLNPLFTIGDQIMEPIRIHLKLSKQEARKKAIEVLRMVEIPSPESRLHQYPHEFSGGMRQRVMIAIAISCNPKLLIADEPTTALDVTIQAQILDLMRDLKKKSNTSIVLITHDLGVVASMCSRLMVMYGGEIVEEGTTREVFYSPQHPYTWGLIRSMPKVSEGEKKKLIPIPGSPPDLLSPPKGCAFAARCEHAMKICVQFSPPPVSLSDSHRVACWLMHPKAAKVERR</sequence>
<dbReference type="PROSITE" id="PS50893">
    <property type="entry name" value="ABC_TRANSPORTER_2"/>
    <property type="match status" value="1"/>
</dbReference>
<dbReference type="InterPro" id="IPR050388">
    <property type="entry name" value="ABC_Ni/Peptide_Import"/>
</dbReference>
<dbReference type="Pfam" id="PF08352">
    <property type="entry name" value="oligo_HPY"/>
    <property type="match status" value="1"/>
</dbReference>
<protein>
    <submittedName>
        <fullName evidence="9">ABC transporter ATP-binding protein</fullName>
    </submittedName>
</protein>
<dbReference type="PROSITE" id="PS00211">
    <property type="entry name" value="ABC_TRANSPORTER_1"/>
    <property type="match status" value="1"/>
</dbReference>
<dbReference type="Gene3D" id="3.40.50.300">
    <property type="entry name" value="P-loop containing nucleotide triphosphate hydrolases"/>
    <property type="match status" value="1"/>
</dbReference>
<dbReference type="Proteomes" id="UP001056500">
    <property type="component" value="Chromosome"/>
</dbReference>
<dbReference type="CDD" id="cd03257">
    <property type="entry name" value="ABC_NikE_OppD_transporters"/>
    <property type="match status" value="1"/>
</dbReference>
<evidence type="ECO:0000313" key="9">
    <source>
        <dbReference type="EMBL" id="USG67397.1"/>
    </source>
</evidence>
<dbReference type="InterPro" id="IPR003439">
    <property type="entry name" value="ABC_transporter-like_ATP-bd"/>
</dbReference>
<keyword evidence="10" id="KW-1185">Reference proteome</keyword>
<dbReference type="PANTHER" id="PTHR43297:SF2">
    <property type="entry name" value="DIPEPTIDE TRANSPORT ATP-BINDING PROTEIN DPPD"/>
    <property type="match status" value="1"/>
</dbReference>
<dbReference type="SUPFAM" id="SSF52540">
    <property type="entry name" value="P-loop containing nucleoside triphosphate hydrolases"/>
    <property type="match status" value="1"/>
</dbReference>
<dbReference type="Pfam" id="PF00005">
    <property type="entry name" value="ABC_tran"/>
    <property type="match status" value="1"/>
</dbReference>
<dbReference type="NCBIfam" id="TIGR01727">
    <property type="entry name" value="oligo_HPY"/>
    <property type="match status" value="1"/>
</dbReference>
<keyword evidence="7" id="KW-0472">Membrane</keyword>
<keyword evidence="4" id="KW-1003">Cell membrane</keyword>
<feature type="domain" description="ABC transporter" evidence="8">
    <location>
        <begin position="4"/>
        <end position="254"/>
    </location>
</feature>
<reference evidence="9" key="1">
    <citation type="submission" date="2022-06" db="EMBL/GenBank/DDBJ databases">
        <title>Genome sequencing of Brevibacillus sp. BB3-R1.</title>
        <authorList>
            <person name="Heo J."/>
            <person name="Lee D."/>
            <person name="Won M."/>
            <person name="Han B.-H."/>
            <person name="Hong S.-B."/>
            <person name="Kwon S.-W."/>
        </authorList>
    </citation>
    <scope>NUCLEOTIDE SEQUENCE</scope>
    <source>
        <strain evidence="9">BB3-R1</strain>
    </source>
</reference>
<evidence type="ECO:0000256" key="6">
    <source>
        <dbReference type="ARBA" id="ARBA00022840"/>
    </source>
</evidence>
<dbReference type="InterPro" id="IPR027417">
    <property type="entry name" value="P-loop_NTPase"/>
</dbReference>
<evidence type="ECO:0000259" key="8">
    <source>
        <dbReference type="PROSITE" id="PS50893"/>
    </source>
</evidence>
<dbReference type="SMART" id="SM00382">
    <property type="entry name" value="AAA"/>
    <property type="match status" value="1"/>
</dbReference>
<keyword evidence="6 9" id="KW-0067">ATP-binding</keyword>
<evidence type="ECO:0000256" key="5">
    <source>
        <dbReference type="ARBA" id="ARBA00022741"/>
    </source>
</evidence>
<dbReference type="EMBL" id="CP098755">
    <property type="protein sequence ID" value="USG67397.1"/>
    <property type="molecule type" value="Genomic_DNA"/>
</dbReference>
<comment type="subcellular location">
    <subcellularLocation>
        <location evidence="1">Cell membrane</location>
        <topology evidence="1">Peripheral membrane protein</topology>
    </subcellularLocation>
</comment>
<evidence type="ECO:0000256" key="3">
    <source>
        <dbReference type="ARBA" id="ARBA00022448"/>
    </source>
</evidence>
<evidence type="ECO:0000313" key="10">
    <source>
        <dbReference type="Proteomes" id="UP001056500"/>
    </source>
</evidence>
<evidence type="ECO:0000256" key="1">
    <source>
        <dbReference type="ARBA" id="ARBA00004202"/>
    </source>
</evidence>
<dbReference type="InterPro" id="IPR013563">
    <property type="entry name" value="Oligopep_ABC_C"/>
</dbReference>
<keyword evidence="3" id="KW-0813">Transport</keyword>
<proteinExistence type="inferred from homology"/>
<evidence type="ECO:0000256" key="4">
    <source>
        <dbReference type="ARBA" id="ARBA00022475"/>
    </source>
</evidence>
<comment type="similarity">
    <text evidence="2">Belongs to the ABC transporter superfamily.</text>
</comment>
<evidence type="ECO:0000256" key="7">
    <source>
        <dbReference type="ARBA" id="ARBA00023136"/>
    </source>
</evidence>
<evidence type="ECO:0000256" key="2">
    <source>
        <dbReference type="ARBA" id="ARBA00005417"/>
    </source>
</evidence>
<dbReference type="GO" id="GO:0005524">
    <property type="term" value="F:ATP binding"/>
    <property type="evidence" value="ECO:0007669"/>
    <property type="project" value="UniProtKB-KW"/>
</dbReference>
<gene>
    <name evidence="9" type="ORF">NDK47_09030</name>
</gene>
<organism evidence="9 10">
    <name type="scientific">Brevibacillus ruminantium</name>
    <dbReference type="NCBI Taxonomy" id="2950604"/>
    <lineage>
        <taxon>Bacteria</taxon>
        <taxon>Bacillati</taxon>
        <taxon>Bacillota</taxon>
        <taxon>Bacilli</taxon>
        <taxon>Bacillales</taxon>
        <taxon>Paenibacillaceae</taxon>
        <taxon>Brevibacillus</taxon>
    </lineage>
</organism>
<dbReference type="InterPro" id="IPR003593">
    <property type="entry name" value="AAA+_ATPase"/>
</dbReference>
<name>A0ABY4WMW3_9BACL</name>